<comment type="caution">
    <text evidence="1">The sequence shown here is derived from an EMBL/GenBank/DDBJ whole genome shotgun (WGS) entry which is preliminary data.</text>
</comment>
<evidence type="ECO:0000313" key="1">
    <source>
        <dbReference type="EMBL" id="KAK2773839.1"/>
    </source>
</evidence>
<reference evidence="1" key="1">
    <citation type="submission" date="2023-02" db="EMBL/GenBank/DDBJ databases">
        <title>Colletotrichum kahawae CIFC_Que2 genome sequencing and assembly.</title>
        <authorList>
            <person name="Baroncelli R."/>
        </authorList>
    </citation>
    <scope>NUCLEOTIDE SEQUENCE</scope>
    <source>
        <strain evidence="1">CIFC_Que2</strain>
    </source>
</reference>
<dbReference type="AlphaFoldDB" id="A0AAD9YQ24"/>
<proteinExistence type="predicted"/>
<protein>
    <submittedName>
        <fullName evidence="1">Uncharacterized protein</fullName>
    </submittedName>
</protein>
<dbReference type="Proteomes" id="UP001281614">
    <property type="component" value="Unassembled WGS sequence"/>
</dbReference>
<gene>
    <name evidence="1" type="ORF">CKAH01_13422</name>
</gene>
<name>A0AAD9YQ24_COLKA</name>
<dbReference type="EMBL" id="VYYT01000052">
    <property type="protein sequence ID" value="KAK2773839.1"/>
    <property type="molecule type" value="Genomic_DNA"/>
</dbReference>
<accession>A0AAD9YQ24</accession>
<sequence length="144" mass="15627">MPLLRSGTQSGSDGRDVLHDTNGLSIASYCSANTCSLLVVGLFRLSATRGPSESNQKQPDGASGSIFVEQALKPIKRQNQGQRAILASRSQQQERLARFPFIHRHPRPNPTPDPAAAARTLSAIPALRFERLSTHSTDTLPSLR</sequence>
<organism evidence="1 2">
    <name type="scientific">Colletotrichum kahawae</name>
    <name type="common">Coffee berry disease fungus</name>
    <dbReference type="NCBI Taxonomy" id="34407"/>
    <lineage>
        <taxon>Eukaryota</taxon>
        <taxon>Fungi</taxon>
        <taxon>Dikarya</taxon>
        <taxon>Ascomycota</taxon>
        <taxon>Pezizomycotina</taxon>
        <taxon>Sordariomycetes</taxon>
        <taxon>Hypocreomycetidae</taxon>
        <taxon>Glomerellales</taxon>
        <taxon>Glomerellaceae</taxon>
        <taxon>Colletotrichum</taxon>
        <taxon>Colletotrichum gloeosporioides species complex</taxon>
    </lineage>
</organism>
<evidence type="ECO:0000313" key="2">
    <source>
        <dbReference type="Proteomes" id="UP001281614"/>
    </source>
</evidence>
<keyword evidence="2" id="KW-1185">Reference proteome</keyword>